<proteinExistence type="predicted"/>
<keyword evidence="3" id="KW-1185">Reference proteome</keyword>
<dbReference type="PANTHER" id="PTHR22916">
    <property type="entry name" value="GLYCOSYLTRANSFERASE"/>
    <property type="match status" value="1"/>
</dbReference>
<protein>
    <submittedName>
        <fullName evidence="2">Glycosyltransferase</fullName>
    </submittedName>
</protein>
<name>A0A6G9AI80_9BACT</name>
<dbReference type="GO" id="GO:0016758">
    <property type="term" value="F:hexosyltransferase activity"/>
    <property type="evidence" value="ECO:0007669"/>
    <property type="project" value="UniProtKB-ARBA"/>
</dbReference>
<dbReference type="SUPFAM" id="SSF53448">
    <property type="entry name" value="Nucleotide-diphospho-sugar transferases"/>
    <property type="match status" value="1"/>
</dbReference>
<evidence type="ECO:0000313" key="3">
    <source>
        <dbReference type="Proteomes" id="UP000501802"/>
    </source>
</evidence>
<dbReference type="EMBL" id="CP050063">
    <property type="protein sequence ID" value="QIP12029.1"/>
    <property type="molecule type" value="Genomic_DNA"/>
</dbReference>
<dbReference type="Gene3D" id="3.90.550.10">
    <property type="entry name" value="Spore Coat Polysaccharide Biosynthesis Protein SpsA, Chain A"/>
    <property type="match status" value="1"/>
</dbReference>
<feature type="domain" description="Glycosyltransferase 2-like" evidence="1">
    <location>
        <begin position="9"/>
        <end position="110"/>
    </location>
</feature>
<accession>A0A6G9AI80</accession>
<dbReference type="PANTHER" id="PTHR22916:SF3">
    <property type="entry name" value="UDP-GLCNAC:BETAGAL BETA-1,3-N-ACETYLGLUCOSAMINYLTRANSFERASE-LIKE PROTEIN 1"/>
    <property type="match status" value="1"/>
</dbReference>
<dbReference type="InterPro" id="IPR029044">
    <property type="entry name" value="Nucleotide-diphossugar_trans"/>
</dbReference>
<dbReference type="KEGG" id="spib:G8759_04965"/>
<dbReference type="Pfam" id="PF00535">
    <property type="entry name" value="Glycos_transf_2"/>
    <property type="match status" value="1"/>
</dbReference>
<gene>
    <name evidence="2" type="ORF">G8759_04965</name>
</gene>
<evidence type="ECO:0000259" key="1">
    <source>
        <dbReference type="Pfam" id="PF00535"/>
    </source>
</evidence>
<organism evidence="2 3">
    <name type="scientific">Spirosoma aureum</name>
    <dbReference type="NCBI Taxonomy" id="2692134"/>
    <lineage>
        <taxon>Bacteria</taxon>
        <taxon>Pseudomonadati</taxon>
        <taxon>Bacteroidota</taxon>
        <taxon>Cytophagia</taxon>
        <taxon>Cytophagales</taxon>
        <taxon>Cytophagaceae</taxon>
        <taxon>Spirosoma</taxon>
    </lineage>
</organism>
<evidence type="ECO:0000313" key="2">
    <source>
        <dbReference type="EMBL" id="QIP12029.1"/>
    </source>
</evidence>
<dbReference type="Proteomes" id="UP000501802">
    <property type="component" value="Chromosome"/>
</dbReference>
<keyword evidence="2" id="KW-0808">Transferase</keyword>
<dbReference type="AlphaFoldDB" id="A0A6G9AI80"/>
<dbReference type="CDD" id="cd06433">
    <property type="entry name" value="GT_2_WfgS_like"/>
    <property type="match status" value="1"/>
</dbReference>
<reference evidence="2 3" key="1">
    <citation type="submission" date="2020-03" db="EMBL/GenBank/DDBJ databases">
        <authorList>
            <person name="Kim M.K."/>
        </authorList>
    </citation>
    <scope>NUCLEOTIDE SEQUENCE [LARGE SCALE GENOMIC DNA]</scope>
    <source>
        <strain evidence="2 3">BT328</strain>
    </source>
</reference>
<dbReference type="InterPro" id="IPR001173">
    <property type="entry name" value="Glyco_trans_2-like"/>
</dbReference>
<sequence length="260" mass="30030">MDSYNPLISIIIAVYNGAKYLEGAIKSIIDQEYENYEIIVIDAGSTDNTNDIINLYREHIFYTISEKDNGIYDAWNKGLKASTGTWIAFLGSDDLYYPHALKSYVSYIATHINKDRLEFISSKIDLVDNNLIRLETVGKEWEWDLFKHKMITWHVGCFHSRALFNKYGFFDDTFKISGDYEFLLRPKNSLNAAYLPVSTVMMRHGGVSTTLLFKAIDETYRAKVKNGIISPLIAPIFIYNNKIKLFVKMQFVKYGFIDKL</sequence>
<dbReference type="RefSeq" id="WP_167205789.1">
    <property type="nucleotide sequence ID" value="NZ_CP050063.1"/>
</dbReference>